<organism evidence="4 5">
    <name type="scientific">Paracoccus mutanolyticus</name>
    <dbReference type="NCBI Taxonomy" id="1499308"/>
    <lineage>
        <taxon>Bacteria</taxon>
        <taxon>Pseudomonadati</taxon>
        <taxon>Pseudomonadota</taxon>
        <taxon>Alphaproteobacteria</taxon>
        <taxon>Rhodobacterales</taxon>
        <taxon>Paracoccaceae</taxon>
        <taxon>Paracoccus</taxon>
    </lineage>
</organism>
<proteinExistence type="predicted"/>
<gene>
    <name evidence="4" type="ORF">DPM13_07475</name>
</gene>
<dbReference type="InterPro" id="IPR005116">
    <property type="entry name" value="Transp-assoc_OB_typ1"/>
</dbReference>
<dbReference type="EMBL" id="CP030239">
    <property type="protein sequence ID" value="AWX93041.1"/>
    <property type="molecule type" value="Genomic_DNA"/>
</dbReference>
<evidence type="ECO:0000313" key="4">
    <source>
        <dbReference type="EMBL" id="AWX93041.1"/>
    </source>
</evidence>
<accession>A0ABM6WR55</accession>
<dbReference type="InterPro" id="IPR004606">
    <property type="entry name" value="Mop_domain"/>
</dbReference>
<evidence type="ECO:0000256" key="2">
    <source>
        <dbReference type="PROSITE-ProRule" id="PRU01213"/>
    </source>
</evidence>
<sequence>MLLPGIEARPGHALRLRILAHEVILSRDPPQGLSALNTLPATVTRIDGGLVQLSLGPERMLAQVTPRSVQALGLKPGSPCHAIVKSVSVLPS</sequence>
<evidence type="ECO:0000313" key="5">
    <source>
        <dbReference type="Proteomes" id="UP000249922"/>
    </source>
</evidence>
<dbReference type="Pfam" id="PF03459">
    <property type="entry name" value="TOBE"/>
    <property type="match status" value="1"/>
</dbReference>
<keyword evidence="5" id="KW-1185">Reference proteome</keyword>
<keyword evidence="1 2" id="KW-0500">Molybdenum</keyword>
<evidence type="ECO:0000256" key="1">
    <source>
        <dbReference type="ARBA" id="ARBA00022505"/>
    </source>
</evidence>
<dbReference type="SUPFAM" id="SSF50331">
    <property type="entry name" value="MOP-like"/>
    <property type="match status" value="1"/>
</dbReference>
<dbReference type="PROSITE" id="PS51866">
    <property type="entry name" value="MOP"/>
    <property type="match status" value="1"/>
</dbReference>
<dbReference type="Gene3D" id="2.40.50.100">
    <property type="match status" value="1"/>
</dbReference>
<evidence type="ECO:0000259" key="3">
    <source>
        <dbReference type="PROSITE" id="PS51866"/>
    </source>
</evidence>
<name>A0ABM6WR55_9RHOB</name>
<dbReference type="InterPro" id="IPR008995">
    <property type="entry name" value="Mo/tungstate-bd_C_term_dom"/>
</dbReference>
<dbReference type="Proteomes" id="UP000249922">
    <property type="component" value="Chromosome"/>
</dbReference>
<protein>
    <recommendedName>
        <fullName evidence="3">Mop domain-containing protein</fullName>
    </recommendedName>
</protein>
<reference evidence="4 5" key="1">
    <citation type="submission" date="2018-06" db="EMBL/GenBank/DDBJ databases">
        <title>Complete genome sequence of Paracoccus mutanolyticus strain RSP-02 isolated from cellulosic waste.</title>
        <authorList>
            <person name="Amrutha R.N."/>
            <person name="Shrivastav A."/>
            <person name="Buddana S.K."/>
            <person name="Deshpande U."/>
            <person name="Prakasham R.S."/>
        </authorList>
    </citation>
    <scope>NUCLEOTIDE SEQUENCE [LARGE SCALE GENOMIC DNA]</scope>
    <source>
        <strain evidence="4 5">RSP-02</strain>
    </source>
</reference>
<feature type="domain" description="Mop" evidence="3">
    <location>
        <begin position="32"/>
        <end position="92"/>
    </location>
</feature>